<organism evidence="1">
    <name type="scientific">Serratia marcescens</name>
    <dbReference type="NCBI Taxonomy" id="615"/>
    <lineage>
        <taxon>Bacteria</taxon>
        <taxon>Pseudomonadati</taxon>
        <taxon>Pseudomonadota</taxon>
        <taxon>Gammaproteobacteria</taxon>
        <taxon>Enterobacterales</taxon>
        <taxon>Yersiniaceae</taxon>
        <taxon>Serratia</taxon>
    </lineage>
</organism>
<dbReference type="AlphaFoldDB" id="A0A1C3HEM4"/>
<gene>
    <name evidence="1" type="ORF">PWN146_02153</name>
</gene>
<sequence length="56" mass="6365">MNKFPQVRYYASRKNKFVEITHAPVNSVSTKVTKPVSGKVEARQIAKELNGVAWNF</sequence>
<reference evidence="1" key="1">
    <citation type="submission" date="2016-05" db="EMBL/GenBank/DDBJ databases">
        <authorList>
            <person name="Cock P.J.A."/>
            <person name="Cock P.J.A."/>
        </authorList>
    </citation>
    <scope>NUCLEOTIDE SEQUENCE</scope>
    <source>
        <strain evidence="1">PWN146_assembly</strain>
    </source>
</reference>
<dbReference type="EMBL" id="LT575490">
    <property type="protein sequence ID" value="SAY43462.1"/>
    <property type="molecule type" value="Genomic_DNA"/>
</dbReference>
<evidence type="ECO:0000313" key="1">
    <source>
        <dbReference type="EMBL" id="SAY43462.1"/>
    </source>
</evidence>
<accession>A0A1C3HEM4</accession>
<proteinExistence type="predicted"/>
<name>A0A1C3HEM4_SERMA</name>
<protein>
    <submittedName>
        <fullName evidence="1">Uncharacterized protein</fullName>
    </submittedName>
</protein>